<keyword evidence="1" id="KW-0812">Transmembrane</keyword>
<sequence>MPPESRFVKTGIVIAILIITYAITALFLWSCGSSSSPTSPPFPPNLSMINLTQTPSFFNSCVLLESIKGLEVSSFEFCLISKLHKFSPNIDAKNELNEGPQISALWKDSTLNLHNTTRDAQLLHPNGIWETNLLFNEMITLLVMPLYT</sequence>
<name>A0A0L6VJE0_9BASI</name>
<protein>
    <submittedName>
        <fullName evidence="2">Uncharacterized protein</fullName>
    </submittedName>
</protein>
<evidence type="ECO:0000313" key="3">
    <source>
        <dbReference type="Proteomes" id="UP000037035"/>
    </source>
</evidence>
<dbReference type="VEuPathDB" id="FungiDB:VP01_1587g4"/>
<evidence type="ECO:0000313" key="2">
    <source>
        <dbReference type="EMBL" id="KNZ60255.1"/>
    </source>
</evidence>
<proteinExistence type="predicted"/>
<dbReference type="Proteomes" id="UP000037035">
    <property type="component" value="Unassembled WGS sequence"/>
</dbReference>
<comment type="caution">
    <text evidence="2">The sequence shown here is derived from an EMBL/GenBank/DDBJ whole genome shotgun (WGS) entry which is preliminary data.</text>
</comment>
<reference evidence="2 3" key="1">
    <citation type="submission" date="2015-08" db="EMBL/GenBank/DDBJ databases">
        <title>Next Generation Sequencing and Analysis of the Genome of Puccinia sorghi L Schw, the Causal Agent of Maize Common Rust.</title>
        <authorList>
            <person name="Rochi L."/>
            <person name="Burguener G."/>
            <person name="Darino M."/>
            <person name="Turjanski A."/>
            <person name="Kreff E."/>
            <person name="Dieguez M.J."/>
            <person name="Sacco F."/>
        </authorList>
    </citation>
    <scope>NUCLEOTIDE SEQUENCE [LARGE SCALE GENOMIC DNA]</scope>
    <source>
        <strain evidence="2 3">RO10H11247</strain>
    </source>
</reference>
<accession>A0A0L6VJE0</accession>
<keyword evidence="3" id="KW-1185">Reference proteome</keyword>
<organism evidence="2 3">
    <name type="scientific">Puccinia sorghi</name>
    <dbReference type="NCBI Taxonomy" id="27349"/>
    <lineage>
        <taxon>Eukaryota</taxon>
        <taxon>Fungi</taxon>
        <taxon>Dikarya</taxon>
        <taxon>Basidiomycota</taxon>
        <taxon>Pucciniomycotina</taxon>
        <taxon>Pucciniomycetes</taxon>
        <taxon>Pucciniales</taxon>
        <taxon>Pucciniaceae</taxon>
        <taxon>Puccinia</taxon>
    </lineage>
</organism>
<keyword evidence="1" id="KW-0472">Membrane</keyword>
<feature type="transmembrane region" description="Helical" evidence="1">
    <location>
        <begin position="12"/>
        <end position="30"/>
    </location>
</feature>
<dbReference type="AlphaFoldDB" id="A0A0L6VJE0"/>
<keyword evidence="1" id="KW-1133">Transmembrane helix</keyword>
<gene>
    <name evidence="2" type="ORF">VP01_1587g4</name>
</gene>
<evidence type="ECO:0000256" key="1">
    <source>
        <dbReference type="SAM" id="Phobius"/>
    </source>
</evidence>
<dbReference type="EMBL" id="LAVV01006378">
    <property type="protein sequence ID" value="KNZ60255.1"/>
    <property type="molecule type" value="Genomic_DNA"/>
</dbReference>